<name>A0A6N4VJ54_9MYCO</name>
<feature type="region of interest" description="Disordered" evidence="1">
    <location>
        <begin position="33"/>
        <end position="217"/>
    </location>
</feature>
<feature type="compositionally biased region" description="Low complexity" evidence="1">
    <location>
        <begin position="194"/>
        <end position="210"/>
    </location>
</feature>
<dbReference type="KEGG" id="mpof:MPOR_52790"/>
<feature type="compositionally biased region" description="Acidic residues" evidence="1">
    <location>
        <begin position="75"/>
        <end position="106"/>
    </location>
</feature>
<feature type="compositionally biased region" description="Low complexity" evidence="1">
    <location>
        <begin position="107"/>
        <end position="132"/>
    </location>
</feature>
<feature type="domain" description="DUF4185" evidence="2">
    <location>
        <begin position="377"/>
        <end position="733"/>
    </location>
</feature>
<feature type="compositionally biased region" description="Low complexity" evidence="1">
    <location>
        <begin position="38"/>
        <end position="70"/>
    </location>
</feature>
<keyword evidence="4" id="KW-1185">Reference proteome</keyword>
<reference evidence="3 4" key="1">
    <citation type="journal article" date="2019" name="Emerg. Microbes Infect.">
        <title>Comprehensive subspecies identification of 175 nontuberculous mycobacteria species based on 7547 genomic profiles.</title>
        <authorList>
            <person name="Matsumoto Y."/>
            <person name="Kinjo T."/>
            <person name="Motooka D."/>
            <person name="Nabeya D."/>
            <person name="Jung N."/>
            <person name="Uechi K."/>
            <person name="Horii T."/>
            <person name="Iida T."/>
            <person name="Fujita J."/>
            <person name="Nakamura S."/>
        </authorList>
    </citation>
    <scope>NUCLEOTIDE SEQUENCE [LARGE SCALE GENOMIC DNA]</scope>
    <source>
        <strain evidence="3 4">JCM 12603</strain>
    </source>
</reference>
<dbReference type="EMBL" id="AP022570">
    <property type="protein sequence ID" value="BBX54253.1"/>
    <property type="molecule type" value="Genomic_DNA"/>
</dbReference>
<evidence type="ECO:0000259" key="2">
    <source>
        <dbReference type="Pfam" id="PF13810"/>
    </source>
</evidence>
<evidence type="ECO:0000313" key="3">
    <source>
        <dbReference type="EMBL" id="BBX54253.1"/>
    </source>
</evidence>
<dbReference type="RefSeq" id="WP_163679236.1">
    <property type="nucleotide sequence ID" value="NZ_AP022570.1"/>
</dbReference>
<protein>
    <recommendedName>
        <fullName evidence="2">DUF4185 domain-containing protein</fullName>
    </recommendedName>
</protein>
<dbReference type="Proteomes" id="UP000466785">
    <property type="component" value="Chromosome"/>
</dbReference>
<evidence type="ECO:0000313" key="4">
    <source>
        <dbReference type="Proteomes" id="UP000466785"/>
    </source>
</evidence>
<dbReference type="Pfam" id="PF13810">
    <property type="entry name" value="DUF4185"/>
    <property type="match status" value="1"/>
</dbReference>
<proteinExistence type="predicted"/>
<dbReference type="InterPro" id="IPR025442">
    <property type="entry name" value="DUF4185"/>
</dbReference>
<accession>A0A6N4VJ54</accession>
<feature type="compositionally biased region" description="Acidic residues" evidence="1">
    <location>
        <begin position="145"/>
        <end position="163"/>
    </location>
</feature>
<organism evidence="3 4">
    <name type="scientific">Mycolicibacterium poriferae</name>
    <dbReference type="NCBI Taxonomy" id="39694"/>
    <lineage>
        <taxon>Bacteria</taxon>
        <taxon>Bacillati</taxon>
        <taxon>Actinomycetota</taxon>
        <taxon>Actinomycetes</taxon>
        <taxon>Mycobacteriales</taxon>
        <taxon>Mycobacteriaceae</taxon>
        <taxon>Mycolicibacterium</taxon>
    </lineage>
</organism>
<gene>
    <name evidence="3" type="ORF">MPOR_52790</name>
</gene>
<evidence type="ECO:0000256" key="1">
    <source>
        <dbReference type="SAM" id="MobiDB-lite"/>
    </source>
</evidence>
<dbReference type="AlphaFoldDB" id="A0A6N4VJ54"/>
<sequence>MGGAAYVGRVGGLAVALGVGTAVFAGQGVAWADDTDSRGSAESSESSSATSDNGASNSSTSGSGEATAGTSRDDSGDDDEADAGDDEAEDIDLGVDGDDADGDDAGGSDAAGGSDDTADGDTAGDISDGGAAEEPTDEAPQGGSDAEDPTQDADPDETTEPDPEPAAGAAHTPDRDAAEPVDTATKQPSEAAEDTAAAQAETTAAESVSAVDDPAQAPKETGKVAVFANASTLAATTTTSTTTKSLTPPVEPKKYTVVTAVVNVVNSMIDWARQQAAPDPGSAPQPPFMWALLSFARRELETLFAARSADQLARRVAAAPTSLALTADPAAATLAADPAAAAALTPYSPFLNPQLSASTNFVSWVTGPYIYSDSTEANTNIRFDIYGTDVGTMWDNGMVDDPSTPWNEHQILIAVGDSFGSANMTGRHIYNSLFRSSDDDLSDGMTIPDGEWFNGNMFGGAPLDGPTQARPIINRPSWLPNSVTLIPTAGVSLPTEVTEETPFGTIQYVSFMSVSNWGSAGRWSTNYSAIAYSTDNGENFTVAPESVRYNSIFSGNKNFQQSAFVKGDDGYVYMYGTPNGRQGAAYLARVTPENILDADKYEYYKKASSGWFGSSSARWVKNSPSSASAIIGKSGGACGSTKPGYTVSEMSVQYNDYLEKYVVMYGDQFNNVVIRTSDTPQGEWSDATVLITQQSGGIYAPMMHPWSPSTVGTGSDLYWNLSLWSDYNIMLMRTDLTKI</sequence>